<accession>A0A1W1C2I6</accession>
<evidence type="ECO:0000256" key="1">
    <source>
        <dbReference type="SAM" id="Phobius"/>
    </source>
</evidence>
<dbReference type="AlphaFoldDB" id="A0A1W1C2I6"/>
<sequence length="109" mass="12292">MEYTIILVLVFILAVILLYLYNNNRKLAEQIKILKEVLAIKDTTISNLEASRVSVKDVIENLSSQEEVMGLVEAGESRESISEKLGIPLNKIELIIKFDKIKKEQTSAS</sequence>
<protein>
    <submittedName>
        <fullName evidence="2">Uncharacterized protein</fullName>
    </submittedName>
</protein>
<feature type="transmembrane region" description="Helical" evidence="1">
    <location>
        <begin position="6"/>
        <end position="22"/>
    </location>
</feature>
<keyword evidence="1" id="KW-0812">Transmembrane</keyword>
<name>A0A1W1C2I6_9ZZZZ</name>
<evidence type="ECO:0000313" key="2">
    <source>
        <dbReference type="EMBL" id="SFV59999.1"/>
    </source>
</evidence>
<keyword evidence="1" id="KW-1133">Transmembrane helix</keyword>
<organism evidence="2">
    <name type="scientific">hydrothermal vent metagenome</name>
    <dbReference type="NCBI Taxonomy" id="652676"/>
    <lineage>
        <taxon>unclassified sequences</taxon>
        <taxon>metagenomes</taxon>
        <taxon>ecological metagenomes</taxon>
    </lineage>
</organism>
<keyword evidence="1" id="KW-0472">Membrane</keyword>
<dbReference type="EMBL" id="FPHD01000053">
    <property type="protein sequence ID" value="SFV59999.1"/>
    <property type="molecule type" value="Genomic_DNA"/>
</dbReference>
<gene>
    <name evidence="2" type="ORF">MNB_SV-8-74</name>
</gene>
<reference evidence="2" key="1">
    <citation type="submission" date="2016-10" db="EMBL/GenBank/DDBJ databases">
        <authorList>
            <person name="de Groot N.N."/>
        </authorList>
    </citation>
    <scope>NUCLEOTIDE SEQUENCE</scope>
</reference>
<proteinExistence type="predicted"/>